<evidence type="ECO:0000313" key="1">
    <source>
        <dbReference type="EMBL" id="QIS60149.1"/>
    </source>
</evidence>
<dbReference type="AlphaFoldDB" id="A0A6H0C5Z9"/>
<dbReference type="Pfam" id="PF11054">
    <property type="entry name" value="Surface_antigen"/>
    <property type="match status" value="1"/>
</dbReference>
<sequence>MYASQDSKTGNCSAAVQFYWKHALERFSELPPAYSKDITPYADHQSISFVDLYNPGQSPTVDCVFITCQPKIEAQSKKWSGGLEIETVKQPVHSLVCVSTSQAPQDSHKPFTLDHWNKIKGARKNSAQPTLFAAFTSAVAALVHSLA</sequence>
<dbReference type="InterPro" id="IPR021288">
    <property type="entry name" value="Surface_antigen"/>
</dbReference>
<dbReference type="EMBL" id="MN759298">
    <property type="protein sequence ID" value="QIS60149.1"/>
    <property type="molecule type" value="mRNA"/>
</dbReference>
<reference evidence="1" key="1">
    <citation type="submission" date="2019-12" db="EMBL/GenBank/DDBJ databases">
        <title>Transcriptional level, prokaryotic expression of the surface antigen gene family SAGs of Eimeria stiedae and preliminary evaluation of diagnostic.</title>
        <authorList>
            <person name="Tao Y."/>
            <person name="Shen N."/>
            <person name="Wei W."/>
            <person name="Luo Y."/>
            <person name="Xiao J."/>
            <person name="Song H."/>
            <person name="Xu J."/>
            <person name="Gu X."/>
            <person name="Xie Y."/>
            <person name="He R."/>
            <person name="Peng X."/>
            <person name="Yang G."/>
        </authorList>
    </citation>
    <scope>NUCLEOTIDE SEQUENCE</scope>
    <source>
        <strain evidence="1">Sichuan</strain>
    </source>
</reference>
<accession>A0A6H0C5Z9</accession>
<name>A0A6H0C5Z9_9EIME</name>
<organism evidence="1">
    <name type="scientific">Eimeria stiedai</name>
    <dbReference type="NCBI Taxonomy" id="471275"/>
    <lineage>
        <taxon>Eukaryota</taxon>
        <taxon>Sar</taxon>
        <taxon>Alveolata</taxon>
        <taxon>Apicomplexa</taxon>
        <taxon>Conoidasida</taxon>
        <taxon>Coccidia</taxon>
        <taxon>Eucoccidiorida</taxon>
        <taxon>Eimeriorina</taxon>
        <taxon>Eimeriidae</taxon>
        <taxon>Eimeria</taxon>
    </lineage>
</organism>
<protein>
    <submittedName>
        <fullName evidence="1">Surface antigen 5</fullName>
    </submittedName>
</protein>
<proteinExistence type="evidence at transcript level"/>
<gene>
    <name evidence="1" type="primary">SAG5</name>
</gene>
<dbReference type="SMR" id="A0A6H0C5Z9"/>